<feature type="active site" description="Proton acceptor" evidence="2">
    <location>
        <position position="82"/>
    </location>
</feature>
<gene>
    <name evidence="5" type="ORF">HNQ57_002742</name>
</gene>
<dbReference type="InterPro" id="IPR009288">
    <property type="entry name" value="AIG2-like_dom"/>
</dbReference>
<feature type="domain" description="Gamma-glutamylcyclotransferase AIG2-like" evidence="4">
    <location>
        <begin position="5"/>
        <end position="114"/>
    </location>
</feature>
<evidence type="ECO:0000256" key="1">
    <source>
        <dbReference type="ARBA" id="ARBA00023239"/>
    </source>
</evidence>
<keyword evidence="5" id="KW-0808">Transferase</keyword>
<dbReference type="RefSeq" id="WP_184463855.1">
    <property type="nucleotide sequence ID" value="NZ_JACHHW010000007.1"/>
</dbReference>
<dbReference type="CDD" id="cd06661">
    <property type="entry name" value="GGCT_like"/>
    <property type="match status" value="1"/>
</dbReference>
<evidence type="ECO:0000313" key="6">
    <source>
        <dbReference type="Proteomes" id="UP000536640"/>
    </source>
</evidence>
<dbReference type="GO" id="GO:0016740">
    <property type="term" value="F:transferase activity"/>
    <property type="evidence" value="ECO:0007669"/>
    <property type="project" value="UniProtKB-KW"/>
</dbReference>
<dbReference type="InterPro" id="IPR017939">
    <property type="entry name" value="G-Glutamylcylcotransferase"/>
</dbReference>
<dbReference type="InterPro" id="IPR036568">
    <property type="entry name" value="GGCT-like_sf"/>
</dbReference>
<protein>
    <submittedName>
        <fullName evidence="5">Gamma-glutamylcyclotransferase (GGCT)/AIG2-like uncharacterized protein YtfP</fullName>
    </submittedName>
</protein>
<feature type="binding site" evidence="3">
    <location>
        <begin position="5"/>
        <end position="10"/>
    </location>
    <ligand>
        <name>substrate</name>
    </ligand>
</feature>
<sequence>MSFYYFAYGSNMNPARMQARGLAFSAAESARLPGYRLAFNKRSHCTPGVAYANVVHSSYGAVEGVLYALANQDALNIMDGFEGTPVRYSRECMAVQTATGAKSAWIYVANPAYVEAGLLPESNYLNHLLAGAAHLSSEYLVMLQAQACRPAVQLLGDKGLLYNA</sequence>
<dbReference type="Proteomes" id="UP000536640">
    <property type="component" value="Unassembled WGS sequence"/>
</dbReference>
<dbReference type="Pfam" id="PF06094">
    <property type="entry name" value="GGACT"/>
    <property type="match status" value="1"/>
</dbReference>
<evidence type="ECO:0000256" key="2">
    <source>
        <dbReference type="PIRSR" id="PIRSR617939-1"/>
    </source>
</evidence>
<comment type="caution">
    <text evidence="5">The sequence shown here is derived from an EMBL/GenBank/DDBJ whole genome shotgun (WGS) entry which is preliminary data.</text>
</comment>
<dbReference type="Gene3D" id="3.10.490.10">
    <property type="entry name" value="Gamma-glutamyl cyclotransferase-like"/>
    <property type="match status" value="1"/>
</dbReference>
<dbReference type="PANTHER" id="PTHR12935:SF0">
    <property type="entry name" value="GAMMA-GLUTAMYLCYCLOTRANSFERASE"/>
    <property type="match status" value="1"/>
</dbReference>
<keyword evidence="1" id="KW-0456">Lyase</keyword>
<dbReference type="SUPFAM" id="SSF110857">
    <property type="entry name" value="Gamma-glutamyl cyclotransferase-like"/>
    <property type="match status" value="1"/>
</dbReference>
<accession>A0A840R7W2</accession>
<keyword evidence="6" id="KW-1185">Reference proteome</keyword>
<organism evidence="5 6">
    <name type="scientific">Zhongshania antarctica</name>
    <dbReference type="NCBI Taxonomy" id="641702"/>
    <lineage>
        <taxon>Bacteria</taxon>
        <taxon>Pseudomonadati</taxon>
        <taxon>Pseudomonadota</taxon>
        <taxon>Gammaproteobacteria</taxon>
        <taxon>Cellvibrionales</taxon>
        <taxon>Spongiibacteraceae</taxon>
        <taxon>Zhongshania</taxon>
    </lineage>
</organism>
<evidence type="ECO:0000259" key="4">
    <source>
        <dbReference type="Pfam" id="PF06094"/>
    </source>
</evidence>
<dbReference type="GO" id="GO:0003839">
    <property type="term" value="F:gamma-glutamylcyclotransferase activity"/>
    <property type="evidence" value="ECO:0007669"/>
    <property type="project" value="InterPro"/>
</dbReference>
<dbReference type="AlphaFoldDB" id="A0A840R7W2"/>
<reference evidence="5 6" key="1">
    <citation type="submission" date="2020-08" db="EMBL/GenBank/DDBJ databases">
        <title>Genomic Encyclopedia of Type Strains, Phase IV (KMG-IV): sequencing the most valuable type-strain genomes for metagenomic binning, comparative biology and taxonomic classification.</title>
        <authorList>
            <person name="Goeker M."/>
        </authorList>
    </citation>
    <scope>NUCLEOTIDE SEQUENCE [LARGE SCALE GENOMIC DNA]</scope>
    <source>
        <strain evidence="5 6">DSM 25701</strain>
    </source>
</reference>
<dbReference type="EMBL" id="JACHHW010000007">
    <property type="protein sequence ID" value="MBB5188460.1"/>
    <property type="molecule type" value="Genomic_DNA"/>
</dbReference>
<dbReference type="PANTHER" id="PTHR12935">
    <property type="entry name" value="GAMMA-GLUTAMYLCYCLOTRANSFERASE"/>
    <property type="match status" value="1"/>
</dbReference>
<dbReference type="InterPro" id="IPR013024">
    <property type="entry name" value="GGCT-like"/>
</dbReference>
<name>A0A840R7W2_9GAMM</name>
<evidence type="ECO:0000313" key="5">
    <source>
        <dbReference type="EMBL" id="MBB5188460.1"/>
    </source>
</evidence>
<proteinExistence type="predicted"/>
<evidence type="ECO:0000256" key="3">
    <source>
        <dbReference type="PIRSR" id="PIRSR617939-2"/>
    </source>
</evidence>